<dbReference type="PANTHER" id="PTHR38659">
    <property type="entry name" value="METAL-DEPENDENT PHOSPHOHYDROLASE"/>
    <property type="match status" value="1"/>
</dbReference>
<sequence length="177" mass="20283">MSDKVPSEEECMELLKRYNVPENIVEHSIKVKEVALKIARALKEKGVNVDEKLIVAASLLHDLDKAETVGENINMHGKKASEELKKLGMPTVAEIVRKHVLEAILNGELKTLEEKIVYYADKRVLGSKVVSLKERFDYLKERYGLKNKEVKKNIEKSYPKVVELEKELLGWTQEKLL</sequence>
<dbReference type="Pfam" id="PF01966">
    <property type="entry name" value="HD"/>
    <property type="match status" value="1"/>
</dbReference>
<comment type="caution">
    <text evidence="2">The sequence shown here is derived from an EMBL/GenBank/DDBJ whole genome shotgun (WGS) entry which is preliminary data.</text>
</comment>
<dbReference type="SMART" id="SM00471">
    <property type="entry name" value="HDc"/>
    <property type="match status" value="1"/>
</dbReference>
<protein>
    <recommendedName>
        <fullName evidence="1">HD/PDEase domain-containing protein</fullName>
    </recommendedName>
</protein>
<dbReference type="CDD" id="cd00077">
    <property type="entry name" value="HDc"/>
    <property type="match status" value="1"/>
</dbReference>
<dbReference type="Proteomes" id="UP000277633">
    <property type="component" value="Unassembled WGS sequence"/>
</dbReference>
<dbReference type="InterPro" id="IPR006674">
    <property type="entry name" value="HD_domain"/>
</dbReference>
<dbReference type="AlphaFoldDB" id="A0A497JHV6"/>
<dbReference type="InterPro" id="IPR003607">
    <property type="entry name" value="HD/PDEase_dom"/>
</dbReference>
<name>A0A497JHV6_9ARCH</name>
<gene>
    <name evidence="2" type="ORF">DRO07_03290</name>
</gene>
<dbReference type="SUPFAM" id="SSF109604">
    <property type="entry name" value="HD-domain/PDEase-like"/>
    <property type="match status" value="1"/>
</dbReference>
<evidence type="ECO:0000313" key="3">
    <source>
        <dbReference type="Proteomes" id="UP000277633"/>
    </source>
</evidence>
<dbReference type="NCBIfam" id="TIGR00277">
    <property type="entry name" value="HDIG"/>
    <property type="match status" value="1"/>
</dbReference>
<feature type="domain" description="HD/PDEase" evidence="1">
    <location>
        <begin position="20"/>
        <end position="135"/>
    </location>
</feature>
<dbReference type="InterPro" id="IPR006675">
    <property type="entry name" value="HDIG_dom"/>
</dbReference>
<dbReference type="PANTHER" id="PTHR38659:SF2">
    <property type="entry name" value="HDIG DOMAIN PROTEIN"/>
    <property type="match status" value="1"/>
</dbReference>
<organism evidence="2 3">
    <name type="scientific">Candidatus Iainarchaeum sp</name>
    <dbReference type="NCBI Taxonomy" id="3101447"/>
    <lineage>
        <taxon>Archaea</taxon>
        <taxon>Candidatus Iainarchaeota</taxon>
        <taxon>Candidatus Iainarchaeia</taxon>
        <taxon>Candidatus Iainarchaeales</taxon>
        <taxon>Candidatus Iainarchaeaceae</taxon>
        <taxon>Candidatus Iainarchaeum</taxon>
    </lineage>
</organism>
<evidence type="ECO:0000259" key="1">
    <source>
        <dbReference type="SMART" id="SM00471"/>
    </source>
</evidence>
<reference evidence="2 3" key="1">
    <citation type="submission" date="2018-06" db="EMBL/GenBank/DDBJ databases">
        <title>Extensive metabolic versatility and redundancy in microbially diverse, dynamic hydrothermal sediments.</title>
        <authorList>
            <person name="Dombrowski N."/>
            <person name="Teske A."/>
            <person name="Baker B.J."/>
        </authorList>
    </citation>
    <scope>NUCLEOTIDE SEQUENCE [LARGE SCALE GENOMIC DNA]</scope>
    <source>
        <strain evidence="2">B9_G13</strain>
    </source>
</reference>
<proteinExistence type="predicted"/>
<evidence type="ECO:0000313" key="2">
    <source>
        <dbReference type="EMBL" id="RLG68611.1"/>
    </source>
</evidence>
<dbReference type="EMBL" id="QMWO01000136">
    <property type="protein sequence ID" value="RLG68611.1"/>
    <property type="molecule type" value="Genomic_DNA"/>
</dbReference>
<dbReference type="Gene3D" id="1.10.3210.10">
    <property type="entry name" value="Hypothetical protein af1432"/>
    <property type="match status" value="1"/>
</dbReference>
<accession>A0A497JHV6</accession>